<evidence type="ECO:0000256" key="1">
    <source>
        <dbReference type="ARBA" id="ARBA00009881"/>
    </source>
</evidence>
<dbReference type="EMBL" id="CP061038">
    <property type="protein sequence ID" value="QNQ10867.1"/>
    <property type="molecule type" value="Genomic_DNA"/>
</dbReference>
<evidence type="ECO:0000256" key="4">
    <source>
        <dbReference type="ARBA" id="ARBA00023002"/>
    </source>
</evidence>
<dbReference type="PANTHER" id="PTHR42747:SF4">
    <property type="entry name" value="BLR1330 PROTEIN"/>
    <property type="match status" value="1"/>
</dbReference>
<accession>A0A7H0LMG4</accession>
<keyword evidence="5 6" id="KW-0503">Monooxygenase</keyword>
<organism evidence="6 7">
    <name type="scientific">Sphingomonas alpina</name>
    <dbReference type="NCBI Taxonomy" id="653931"/>
    <lineage>
        <taxon>Bacteria</taxon>
        <taxon>Pseudomonadati</taxon>
        <taxon>Pseudomonadota</taxon>
        <taxon>Alphaproteobacteria</taxon>
        <taxon>Sphingomonadales</taxon>
        <taxon>Sphingomonadaceae</taxon>
        <taxon>Sphingomonas</taxon>
    </lineage>
</organism>
<keyword evidence="4" id="KW-0560">Oxidoreductase</keyword>
<keyword evidence="3" id="KW-0288">FMN</keyword>
<comment type="similarity">
    <text evidence="1">Belongs to the nitronate monooxygenase family. NMO class I subfamily.</text>
</comment>
<gene>
    <name evidence="6" type="ORF">H3Z74_06695</name>
</gene>
<dbReference type="SUPFAM" id="SSF51412">
    <property type="entry name" value="Inosine monophosphate dehydrogenase (IMPDH)"/>
    <property type="match status" value="1"/>
</dbReference>
<dbReference type="Pfam" id="PF03060">
    <property type="entry name" value="NMO"/>
    <property type="match status" value="1"/>
</dbReference>
<dbReference type="CDD" id="cd04730">
    <property type="entry name" value="NPD_like"/>
    <property type="match status" value="1"/>
</dbReference>
<evidence type="ECO:0000313" key="7">
    <source>
        <dbReference type="Proteomes" id="UP000516148"/>
    </source>
</evidence>
<dbReference type="PANTHER" id="PTHR42747">
    <property type="entry name" value="NITRONATE MONOOXYGENASE-RELATED"/>
    <property type="match status" value="1"/>
</dbReference>
<dbReference type="InterPro" id="IPR013785">
    <property type="entry name" value="Aldolase_TIM"/>
</dbReference>
<protein>
    <submittedName>
        <fullName evidence="6">Nitronate monooxygenase</fullName>
    </submittedName>
</protein>
<evidence type="ECO:0000256" key="5">
    <source>
        <dbReference type="ARBA" id="ARBA00023033"/>
    </source>
</evidence>
<reference evidence="6 7" key="1">
    <citation type="submission" date="2020-09" db="EMBL/GenBank/DDBJ databases">
        <title>Sphingomonas sp., a new species isolated from pork steak.</title>
        <authorList>
            <person name="Heidler von Heilborn D."/>
        </authorList>
    </citation>
    <scope>NUCLEOTIDE SEQUENCE [LARGE SCALE GENOMIC DNA]</scope>
    <source>
        <strain evidence="7">S8-3T</strain>
    </source>
</reference>
<dbReference type="KEGG" id="spap:H3Z74_06695"/>
<keyword evidence="7" id="KW-1185">Reference proteome</keyword>
<proteinExistence type="inferred from homology"/>
<evidence type="ECO:0000256" key="3">
    <source>
        <dbReference type="ARBA" id="ARBA00022643"/>
    </source>
</evidence>
<evidence type="ECO:0000256" key="2">
    <source>
        <dbReference type="ARBA" id="ARBA00022630"/>
    </source>
</evidence>
<dbReference type="Proteomes" id="UP000516148">
    <property type="component" value="Chromosome"/>
</dbReference>
<dbReference type="Gene3D" id="3.20.20.70">
    <property type="entry name" value="Aldolase class I"/>
    <property type="match status" value="1"/>
</dbReference>
<dbReference type="RefSeq" id="WP_187763157.1">
    <property type="nucleotide sequence ID" value="NZ_CP061038.1"/>
</dbReference>
<dbReference type="AlphaFoldDB" id="A0A7H0LMG4"/>
<sequence length="309" mass="31633">MTLPFALRLPVIAAPMFLVSGPALVIAACRAGIIGSFPTTNCRTAEEVDAWMTEITAGIDGAPWAANLITHSTNERLADDLALVAKYKPPLVITALGSPAPVIDTVHGYGGIVFADVIDVMLARKALAAGADGLACVAAGAGGHTGTFSPLALVSVIRGFFDGPLALGGGIADGAGVAAAVAAGADLIYMGTRFVAARESMASPDYKAMLAEAGIADVVVSSAVTGTPASWLRASFDAAGYTVDGGAPTRDYNSASDGRSRWRDIWSAGQGVHAISDERSMADIVDELDLGFIAAQARLTAWPRRTSRS</sequence>
<name>A0A7H0LMG4_9SPHN</name>
<dbReference type="InterPro" id="IPR004136">
    <property type="entry name" value="NMO"/>
</dbReference>
<dbReference type="GO" id="GO:0018580">
    <property type="term" value="F:nitronate monooxygenase activity"/>
    <property type="evidence" value="ECO:0007669"/>
    <property type="project" value="InterPro"/>
</dbReference>
<keyword evidence="2" id="KW-0285">Flavoprotein</keyword>
<evidence type="ECO:0000313" key="6">
    <source>
        <dbReference type="EMBL" id="QNQ10867.1"/>
    </source>
</evidence>